<comment type="caution">
    <text evidence="2">The sequence shown here is derived from an EMBL/GenBank/DDBJ whole genome shotgun (WGS) entry which is preliminary data.</text>
</comment>
<dbReference type="Proteomes" id="UP001498398">
    <property type="component" value="Unassembled WGS sequence"/>
</dbReference>
<accession>A0ABR1IIT9</accession>
<evidence type="ECO:0000313" key="3">
    <source>
        <dbReference type="Proteomes" id="UP001498398"/>
    </source>
</evidence>
<gene>
    <name evidence="2" type="ORF">VKT23_020555</name>
</gene>
<feature type="region of interest" description="Disordered" evidence="1">
    <location>
        <begin position="140"/>
        <end position="172"/>
    </location>
</feature>
<evidence type="ECO:0000313" key="2">
    <source>
        <dbReference type="EMBL" id="KAK7433786.1"/>
    </source>
</evidence>
<proteinExistence type="predicted"/>
<feature type="compositionally biased region" description="Acidic residues" evidence="1">
    <location>
        <begin position="160"/>
        <end position="172"/>
    </location>
</feature>
<name>A0ABR1IIT9_9AGAR</name>
<evidence type="ECO:0000256" key="1">
    <source>
        <dbReference type="SAM" id="MobiDB-lite"/>
    </source>
</evidence>
<dbReference type="EMBL" id="JBANRG010000140">
    <property type="protein sequence ID" value="KAK7433786.1"/>
    <property type="molecule type" value="Genomic_DNA"/>
</dbReference>
<reference evidence="2 3" key="1">
    <citation type="submission" date="2024-01" db="EMBL/GenBank/DDBJ databases">
        <title>A draft genome for the cacao thread blight pathogen Marasmiellus scandens.</title>
        <authorList>
            <person name="Baruah I.K."/>
            <person name="Leung J."/>
            <person name="Bukari Y."/>
            <person name="Amoako-Attah I."/>
            <person name="Meinhardt L.W."/>
            <person name="Bailey B.A."/>
            <person name="Cohen S.P."/>
        </authorList>
    </citation>
    <scope>NUCLEOTIDE SEQUENCE [LARGE SCALE GENOMIC DNA]</scope>
    <source>
        <strain evidence="2 3">GH-19</strain>
    </source>
</reference>
<organism evidence="2 3">
    <name type="scientific">Marasmiellus scandens</name>
    <dbReference type="NCBI Taxonomy" id="2682957"/>
    <lineage>
        <taxon>Eukaryota</taxon>
        <taxon>Fungi</taxon>
        <taxon>Dikarya</taxon>
        <taxon>Basidiomycota</taxon>
        <taxon>Agaricomycotina</taxon>
        <taxon>Agaricomycetes</taxon>
        <taxon>Agaricomycetidae</taxon>
        <taxon>Agaricales</taxon>
        <taxon>Marasmiineae</taxon>
        <taxon>Omphalotaceae</taxon>
        <taxon>Marasmiellus</taxon>
    </lineage>
</organism>
<keyword evidence="3" id="KW-1185">Reference proteome</keyword>
<protein>
    <submittedName>
        <fullName evidence="2">Uncharacterized protein</fullName>
    </submittedName>
</protein>
<sequence length="226" mass="25187">MTMIYHSDQQALSRLLLFLLMAILSKERDWSLLMFFQVHSLHLCLLWCQECSLHWSDLWGTSARSSSALSAACASQRNNNSTTRLHPTLYSLEAPELADERSIQVLVAALDTGPISEDGELALVSPSDVNTFLDVCYSHHSESGTGPSRRSYDVRWGTEQEVEDNGEGEWEDECNEHDAANTTSSSIPISVHADEQDPDHLFSSNQVVHLVYIFCSTIPTLAITTL</sequence>